<sequence length="321" mass="34406">MSVVKLTVSPLGKRGNSDRFVLLSFKKYQADGTLGRRYTKTRRIRLPPYAQMVHDAVVLFKLRRGAVDQSNSEDDGDDENDPGPAGCGAVASGSHWVQPSLGCHKTRIGAHGTVPLPYNQYSATNPGLDYQRSSAMGSRHAYSQPAPDGLFVANAAGPAHYSSTDYRSGTLSPPVGSSSGYGGYPTTPSTRAPQSYQTTYTGAPEPSTVPYIFETAHPSIPSRPSPQSRLSPHAYSGEPGVPSGSLTYATYSPATPYYQPVTQTPKRARIPPCPTPVPVTQVVRDILIIPVHTRARALGGMIVDERVYVCKVWTVGASLTV</sequence>
<dbReference type="Proteomes" id="UP000305067">
    <property type="component" value="Unassembled WGS sequence"/>
</dbReference>
<protein>
    <submittedName>
        <fullName evidence="2">Uncharacterized protein</fullName>
    </submittedName>
</protein>
<organism evidence="2 3">
    <name type="scientific">Pterulicium gracile</name>
    <dbReference type="NCBI Taxonomy" id="1884261"/>
    <lineage>
        <taxon>Eukaryota</taxon>
        <taxon>Fungi</taxon>
        <taxon>Dikarya</taxon>
        <taxon>Basidiomycota</taxon>
        <taxon>Agaricomycotina</taxon>
        <taxon>Agaricomycetes</taxon>
        <taxon>Agaricomycetidae</taxon>
        <taxon>Agaricales</taxon>
        <taxon>Pleurotineae</taxon>
        <taxon>Pterulaceae</taxon>
        <taxon>Pterulicium</taxon>
    </lineage>
</organism>
<feature type="compositionally biased region" description="Low complexity" evidence="1">
    <location>
        <begin position="219"/>
        <end position="232"/>
    </location>
</feature>
<feature type="region of interest" description="Disordered" evidence="1">
    <location>
        <begin position="68"/>
        <end position="91"/>
    </location>
</feature>
<proteinExistence type="predicted"/>
<feature type="region of interest" description="Disordered" evidence="1">
    <location>
        <begin position="219"/>
        <end position="239"/>
    </location>
</feature>
<reference evidence="2 3" key="1">
    <citation type="journal article" date="2019" name="Nat. Ecol. Evol.">
        <title>Megaphylogeny resolves global patterns of mushroom evolution.</title>
        <authorList>
            <person name="Varga T."/>
            <person name="Krizsan K."/>
            <person name="Foldi C."/>
            <person name="Dima B."/>
            <person name="Sanchez-Garcia M."/>
            <person name="Sanchez-Ramirez S."/>
            <person name="Szollosi G.J."/>
            <person name="Szarkandi J.G."/>
            <person name="Papp V."/>
            <person name="Albert L."/>
            <person name="Andreopoulos W."/>
            <person name="Angelini C."/>
            <person name="Antonin V."/>
            <person name="Barry K.W."/>
            <person name="Bougher N.L."/>
            <person name="Buchanan P."/>
            <person name="Buyck B."/>
            <person name="Bense V."/>
            <person name="Catcheside P."/>
            <person name="Chovatia M."/>
            <person name="Cooper J."/>
            <person name="Damon W."/>
            <person name="Desjardin D."/>
            <person name="Finy P."/>
            <person name="Geml J."/>
            <person name="Haridas S."/>
            <person name="Hughes K."/>
            <person name="Justo A."/>
            <person name="Karasinski D."/>
            <person name="Kautmanova I."/>
            <person name="Kiss B."/>
            <person name="Kocsube S."/>
            <person name="Kotiranta H."/>
            <person name="LaButti K.M."/>
            <person name="Lechner B.E."/>
            <person name="Liimatainen K."/>
            <person name="Lipzen A."/>
            <person name="Lukacs Z."/>
            <person name="Mihaltcheva S."/>
            <person name="Morgado L.N."/>
            <person name="Niskanen T."/>
            <person name="Noordeloos M.E."/>
            <person name="Ohm R.A."/>
            <person name="Ortiz-Santana B."/>
            <person name="Ovrebo C."/>
            <person name="Racz N."/>
            <person name="Riley R."/>
            <person name="Savchenko A."/>
            <person name="Shiryaev A."/>
            <person name="Soop K."/>
            <person name="Spirin V."/>
            <person name="Szebenyi C."/>
            <person name="Tomsovsky M."/>
            <person name="Tulloss R.E."/>
            <person name="Uehling J."/>
            <person name="Grigoriev I.V."/>
            <person name="Vagvolgyi C."/>
            <person name="Papp T."/>
            <person name="Martin F.M."/>
            <person name="Miettinen O."/>
            <person name="Hibbett D.S."/>
            <person name="Nagy L.G."/>
        </authorList>
    </citation>
    <scope>NUCLEOTIDE SEQUENCE [LARGE SCALE GENOMIC DNA]</scope>
    <source>
        <strain evidence="2 3">CBS 309.79</strain>
    </source>
</reference>
<gene>
    <name evidence="2" type="ORF">BDV98DRAFT_586456</name>
</gene>
<dbReference type="EMBL" id="ML178863">
    <property type="protein sequence ID" value="TFK96268.1"/>
    <property type="molecule type" value="Genomic_DNA"/>
</dbReference>
<accession>A0A5C3Q7T1</accession>
<feature type="compositionally biased region" description="Polar residues" evidence="1">
    <location>
        <begin position="191"/>
        <end position="201"/>
    </location>
</feature>
<evidence type="ECO:0000313" key="3">
    <source>
        <dbReference type="Proteomes" id="UP000305067"/>
    </source>
</evidence>
<feature type="region of interest" description="Disordered" evidence="1">
    <location>
        <begin position="164"/>
        <end position="204"/>
    </location>
</feature>
<dbReference type="AlphaFoldDB" id="A0A5C3Q7T1"/>
<keyword evidence="3" id="KW-1185">Reference proteome</keyword>
<name>A0A5C3Q7T1_9AGAR</name>
<feature type="compositionally biased region" description="Low complexity" evidence="1">
    <location>
        <begin position="172"/>
        <end position="190"/>
    </location>
</feature>
<evidence type="ECO:0000256" key="1">
    <source>
        <dbReference type="SAM" id="MobiDB-lite"/>
    </source>
</evidence>
<feature type="compositionally biased region" description="Acidic residues" evidence="1">
    <location>
        <begin position="71"/>
        <end position="81"/>
    </location>
</feature>
<evidence type="ECO:0000313" key="2">
    <source>
        <dbReference type="EMBL" id="TFK96268.1"/>
    </source>
</evidence>